<evidence type="ECO:0000256" key="1">
    <source>
        <dbReference type="SAM" id="MobiDB-lite"/>
    </source>
</evidence>
<feature type="region of interest" description="Disordered" evidence="1">
    <location>
        <begin position="41"/>
        <end position="87"/>
    </location>
</feature>
<evidence type="ECO:0000313" key="2">
    <source>
        <dbReference type="EMBL" id="KXH33438.1"/>
    </source>
</evidence>
<dbReference type="Proteomes" id="UP000070054">
    <property type="component" value="Unassembled WGS sequence"/>
</dbReference>
<protein>
    <submittedName>
        <fullName evidence="2">Uncharacterized protein</fullName>
    </submittedName>
</protein>
<dbReference type="EMBL" id="JEMN01001564">
    <property type="protein sequence ID" value="KXH33438.1"/>
    <property type="molecule type" value="Genomic_DNA"/>
</dbReference>
<sequence length="87" mass="8781">MGKHKKEKMTPDAVRRFIKHWGRNDERTQRAITAAQMHFPDDPLWEELGMSTGSNSAGSGGGSSSSGGQSGGGSGGSSGGGGGGSSK</sequence>
<gene>
    <name evidence="2" type="ORF">CNYM01_05074</name>
</gene>
<comment type="caution">
    <text evidence="2">The sequence shown here is derived from an EMBL/GenBank/DDBJ whole genome shotgun (WGS) entry which is preliminary data.</text>
</comment>
<evidence type="ECO:0000313" key="3">
    <source>
        <dbReference type="Proteomes" id="UP000070054"/>
    </source>
</evidence>
<organism evidence="2 3">
    <name type="scientific">Colletotrichum nymphaeae SA-01</name>
    <dbReference type="NCBI Taxonomy" id="1460502"/>
    <lineage>
        <taxon>Eukaryota</taxon>
        <taxon>Fungi</taxon>
        <taxon>Dikarya</taxon>
        <taxon>Ascomycota</taxon>
        <taxon>Pezizomycotina</taxon>
        <taxon>Sordariomycetes</taxon>
        <taxon>Hypocreomycetidae</taxon>
        <taxon>Glomerellales</taxon>
        <taxon>Glomerellaceae</taxon>
        <taxon>Colletotrichum</taxon>
        <taxon>Colletotrichum acutatum species complex</taxon>
    </lineage>
</organism>
<feature type="compositionally biased region" description="Gly residues" evidence="1">
    <location>
        <begin position="58"/>
        <end position="87"/>
    </location>
</feature>
<name>A0A135SC02_9PEZI</name>
<keyword evidence="3" id="KW-1185">Reference proteome</keyword>
<dbReference type="AlphaFoldDB" id="A0A135SC02"/>
<proteinExistence type="predicted"/>
<reference evidence="2 3" key="1">
    <citation type="submission" date="2014-02" db="EMBL/GenBank/DDBJ databases">
        <title>The genome sequence of Colletotrichum nymphaeae SA-01.</title>
        <authorList>
            <person name="Baroncelli R."/>
            <person name="Thon M.R."/>
        </authorList>
    </citation>
    <scope>NUCLEOTIDE SEQUENCE [LARGE SCALE GENOMIC DNA]</scope>
    <source>
        <strain evidence="2 3">SA-01</strain>
    </source>
</reference>
<accession>A0A135SC02</accession>